<dbReference type="Proteomes" id="UP000178659">
    <property type="component" value="Unassembled WGS sequence"/>
</dbReference>
<dbReference type="EMBL" id="MHCC01000019">
    <property type="protein sequence ID" value="OGY13161.1"/>
    <property type="molecule type" value="Genomic_DNA"/>
</dbReference>
<name>A0A1G1VCU9_9BACT</name>
<organism evidence="1 2">
    <name type="scientific">Candidatus Blackburnbacteria bacterium RIFCSPLOWO2_01_FULL_40_20</name>
    <dbReference type="NCBI Taxonomy" id="1797519"/>
    <lineage>
        <taxon>Bacteria</taxon>
        <taxon>Candidatus Blackburniibacteriota</taxon>
    </lineage>
</organism>
<proteinExistence type="predicted"/>
<sequence>MSKKKVLKSKKTESPKVVSNNNNFLLLLFFAVFVALVAAFLEFRTKQVNQEIPMNTSNVKIDSKSTAKEKLRESIKRCGDFPEEVPPPSPGGFSQVDGPVWSQDCMHIAWSLWEGGISWEGSVDEDKASPLPSPAPKKITNNEGVFVFTKVTKNIQRVYVPQRKADGSISYGILNEWLDNDAIAYTVNEEGTFAYNLTTKKTE</sequence>
<protein>
    <submittedName>
        <fullName evidence="1">Uncharacterized protein</fullName>
    </submittedName>
</protein>
<dbReference type="AlphaFoldDB" id="A0A1G1VCU9"/>
<evidence type="ECO:0000313" key="1">
    <source>
        <dbReference type="EMBL" id="OGY13161.1"/>
    </source>
</evidence>
<comment type="caution">
    <text evidence="1">The sequence shown here is derived from an EMBL/GenBank/DDBJ whole genome shotgun (WGS) entry which is preliminary data.</text>
</comment>
<reference evidence="1 2" key="1">
    <citation type="journal article" date="2016" name="Nat. Commun.">
        <title>Thousands of microbial genomes shed light on interconnected biogeochemical processes in an aquifer system.</title>
        <authorList>
            <person name="Anantharaman K."/>
            <person name="Brown C.T."/>
            <person name="Hug L.A."/>
            <person name="Sharon I."/>
            <person name="Castelle C.J."/>
            <person name="Probst A.J."/>
            <person name="Thomas B.C."/>
            <person name="Singh A."/>
            <person name="Wilkins M.J."/>
            <person name="Karaoz U."/>
            <person name="Brodie E.L."/>
            <person name="Williams K.H."/>
            <person name="Hubbard S.S."/>
            <person name="Banfield J.F."/>
        </authorList>
    </citation>
    <scope>NUCLEOTIDE SEQUENCE [LARGE SCALE GENOMIC DNA]</scope>
</reference>
<accession>A0A1G1VCU9</accession>
<gene>
    <name evidence="1" type="ORF">A3A77_03275</name>
</gene>
<evidence type="ECO:0000313" key="2">
    <source>
        <dbReference type="Proteomes" id="UP000178659"/>
    </source>
</evidence>